<accession>A0A6A6XHM7</accession>
<reference evidence="5" key="1">
    <citation type="journal article" date="2020" name="Stud. Mycol.">
        <title>101 Dothideomycetes genomes: a test case for predicting lifestyles and emergence of pathogens.</title>
        <authorList>
            <person name="Haridas S."/>
            <person name="Albert R."/>
            <person name="Binder M."/>
            <person name="Bloem J."/>
            <person name="Labutti K."/>
            <person name="Salamov A."/>
            <person name="Andreopoulos B."/>
            <person name="Baker S."/>
            <person name="Barry K."/>
            <person name="Bills G."/>
            <person name="Bluhm B."/>
            <person name="Cannon C."/>
            <person name="Castanera R."/>
            <person name="Culley D."/>
            <person name="Daum C."/>
            <person name="Ezra D."/>
            <person name="Gonzalez J."/>
            <person name="Henrissat B."/>
            <person name="Kuo A."/>
            <person name="Liang C."/>
            <person name="Lipzen A."/>
            <person name="Lutzoni F."/>
            <person name="Magnuson J."/>
            <person name="Mondo S."/>
            <person name="Nolan M."/>
            <person name="Ohm R."/>
            <person name="Pangilinan J."/>
            <person name="Park H.-J."/>
            <person name="Ramirez L."/>
            <person name="Alfaro M."/>
            <person name="Sun H."/>
            <person name="Tritt A."/>
            <person name="Yoshinaga Y."/>
            <person name="Zwiers L.-H."/>
            <person name="Turgeon B."/>
            <person name="Goodwin S."/>
            <person name="Spatafora J."/>
            <person name="Crous P."/>
            <person name="Grigoriev I."/>
        </authorList>
    </citation>
    <scope>NUCLEOTIDE SEQUENCE</scope>
    <source>
        <strain evidence="5">CBS 109.77</strain>
    </source>
</reference>
<protein>
    <recommendedName>
        <fullName evidence="4">RRM domain-containing protein</fullName>
    </recommendedName>
</protein>
<name>A0A6A6XHM7_9PLEO</name>
<dbReference type="CDD" id="cd00590">
    <property type="entry name" value="RRM_SF"/>
    <property type="match status" value="1"/>
</dbReference>
<dbReference type="PANTHER" id="PTHR24012">
    <property type="entry name" value="RNA BINDING PROTEIN"/>
    <property type="match status" value="1"/>
</dbReference>
<feature type="domain" description="RRM" evidence="4">
    <location>
        <begin position="337"/>
        <end position="409"/>
    </location>
</feature>
<keyword evidence="6" id="KW-1185">Reference proteome</keyword>
<dbReference type="SMART" id="SM00360">
    <property type="entry name" value="RRM"/>
    <property type="match status" value="3"/>
</dbReference>
<evidence type="ECO:0000259" key="4">
    <source>
        <dbReference type="PROSITE" id="PS50102"/>
    </source>
</evidence>
<evidence type="ECO:0000256" key="3">
    <source>
        <dbReference type="PROSITE-ProRule" id="PRU00176"/>
    </source>
</evidence>
<sequence length="409" mass="45955">MSSSAMNSPTTTVYVTGLPDNAEPAFISRKFKFGQDVKDIISGGGTSAYIIFHSRADAVAFIRDINGKIHFFGERGHGHKVHVFFCASDEAKGHLRLSDFLKAQEDEPKIVSKTILISNLCNSLAARDHRVRNVKEMFLDDLENTNRNMCNEPGWEDEELVHIEVKTQNDGEALLRFNKVSTATQAVSDWNANYWKSTTIYAKCVPDEELDEILSQRAQGTADRTIKLWIYDLKPEADEDYVYRIFHPFKVNDVNIVNGKKSLSALVFMSESEATSFLLRYPDGKRGHFERRYIKVKIDSRQTGFTMPTAPSANVNNVNVTTSSLTANNTASPLFANDVRVDNLNPYATRNDVKEAFKTSGFDVSKVVLKDKFAWVGGFSSQDEAQRAVRLVNGKKIRGWGVRLSMAQK</sequence>
<dbReference type="InterPro" id="IPR000504">
    <property type="entry name" value="RRM_dom"/>
</dbReference>
<evidence type="ECO:0000256" key="2">
    <source>
        <dbReference type="ARBA" id="ARBA00022884"/>
    </source>
</evidence>
<dbReference type="Pfam" id="PF00076">
    <property type="entry name" value="RRM_1"/>
    <property type="match status" value="1"/>
</dbReference>
<keyword evidence="2 3" id="KW-0694">RNA-binding</keyword>
<evidence type="ECO:0000256" key="1">
    <source>
        <dbReference type="ARBA" id="ARBA00022737"/>
    </source>
</evidence>
<dbReference type="GO" id="GO:0003723">
    <property type="term" value="F:RNA binding"/>
    <property type="evidence" value="ECO:0007669"/>
    <property type="project" value="UniProtKB-UniRule"/>
</dbReference>
<dbReference type="Gene3D" id="3.30.70.330">
    <property type="match status" value="1"/>
</dbReference>
<dbReference type="InterPro" id="IPR035979">
    <property type="entry name" value="RBD_domain_sf"/>
</dbReference>
<dbReference type="InterPro" id="IPR012677">
    <property type="entry name" value="Nucleotide-bd_a/b_plait_sf"/>
</dbReference>
<keyword evidence="1" id="KW-0677">Repeat</keyword>
<evidence type="ECO:0000313" key="6">
    <source>
        <dbReference type="Proteomes" id="UP000799757"/>
    </source>
</evidence>
<dbReference type="OrthoDB" id="3687416at2759"/>
<organism evidence="5 6">
    <name type="scientific">Melanomma pulvis-pyrius CBS 109.77</name>
    <dbReference type="NCBI Taxonomy" id="1314802"/>
    <lineage>
        <taxon>Eukaryota</taxon>
        <taxon>Fungi</taxon>
        <taxon>Dikarya</taxon>
        <taxon>Ascomycota</taxon>
        <taxon>Pezizomycotina</taxon>
        <taxon>Dothideomycetes</taxon>
        <taxon>Pleosporomycetidae</taxon>
        <taxon>Pleosporales</taxon>
        <taxon>Melanommataceae</taxon>
        <taxon>Melanomma</taxon>
    </lineage>
</organism>
<evidence type="ECO:0000313" key="5">
    <source>
        <dbReference type="EMBL" id="KAF2795768.1"/>
    </source>
</evidence>
<dbReference type="AlphaFoldDB" id="A0A6A6XHM7"/>
<proteinExistence type="predicted"/>
<dbReference type="SUPFAM" id="SSF54928">
    <property type="entry name" value="RNA-binding domain, RBD"/>
    <property type="match status" value="2"/>
</dbReference>
<dbReference type="EMBL" id="MU001848">
    <property type="protein sequence ID" value="KAF2795768.1"/>
    <property type="molecule type" value="Genomic_DNA"/>
</dbReference>
<dbReference type="Proteomes" id="UP000799757">
    <property type="component" value="Unassembled WGS sequence"/>
</dbReference>
<gene>
    <name evidence="5" type="ORF">K505DRAFT_335733</name>
</gene>
<dbReference type="PROSITE" id="PS50102">
    <property type="entry name" value="RRM"/>
    <property type="match status" value="1"/>
</dbReference>